<name>A0A814EDM5_9BILA</name>
<accession>A0A814EDM5</accession>
<feature type="region of interest" description="Disordered" evidence="1">
    <location>
        <begin position="63"/>
        <end position="87"/>
    </location>
</feature>
<evidence type="ECO:0000313" key="3">
    <source>
        <dbReference type="Proteomes" id="UP000663879"/>
    </source>
</evidence>
<gene>
    <name evidence="2" type="ORF">OXX778_LOCUS14686</name>
</gene>
<dbReference type="Proteomes" id="UP000663879">
    <property type="component" value="Unassembled WGS sequence"/>
</dbReference>
<evidence type="ECO:0000256" key="1">
    <source>
        <dbReference type="SAM" id="MobiDB-lite"/>
    </source>
</evidence>
<dbReference type="AlphaFoldDB" id="A0A814EDM5"/>
<dbReference type="EMBL" id="CAJNOC010003073">
    <property type="protein sequence ID" value="CAF0966339.1"/>
    <property type="molecule type" value="Genomic_DNA"/>
</dbReference>
<protein>
    <submittedName>
        <fullName evidence="2">Uncharacterized protein</fullName>
    </submittedName>
</protein>
<comment type="caution">
    <text evidence="2">The sequence shown here is derived from an EMBL/GenBank/DDBJ whole genome shotgun (WGS) entry which is preliminary data.</text>
</comment>
<sequence>MNLRTKIAINYANRRKNNKFSKKKSIQELNDSQEKTQKISISSEACGYKNRCGSLIESSACSKNSSISSEARSSSSKASGSGSLSEASSITQFTQTKYSLSSICKQLKQKRLEFTIISIFEDSTDYENFISDNYIHTKTTISSLVKCSCLE</sequence>
<evidence type="ECO:0000313" key="2">
    <source>
        <dbReference type="EMBL" id="CAF0966339.1"/>
    </source>
</evidence>
<proteinExistence type="predicted"/>
<reference evidence="2" key="1">
    <citation type="submission" date="2021-02" db="EMBL/GenBank/DDBJ databases">
        <authorList>
            <person name="Nowell W R."/>
        </authorList>
    </citation>
    <scope>NUCLEOTIDE SEQUENCE</scope>
    <source>
        <strain evidence="2">Ploen Becks lab</strain>
    </source>
</reference>
<feature type="non-terminal residue" evidence="2">
    <location>
        <position position="1"/>
    </location>
</feature>
<keyword evidence="3" id="KW-1185">Reference proteome</keyword>
<organism evidence="2 3">
    <name type="scientific">Brachionus calyciflorus</name>
    <dbReference type="NCBI Taxonomy" id="104777"/>
    <lineage>
        <taxon>Eukaryota</taxon>
        <taxon>Metazoa</taxon>
        <taxon>Spiralia</taxon>
        <taxon>Gnathifera</taxon>
        <taxon>Rotifera</taxon>
        <taxon>Eurotatoria</taxon>
        <taxon>Monogononta</taxon>
        <taxon>Pseudotrocha</taxon>
        <taxon>Ploima</taxon>
        <taxon>Brachionidae</taxon>
        <taxon>Brachionus</taxon>
    </lineage>
</organism>